<dbReference type="PANTHER" id="PTHR48475:SF2">
    <property type="entry name" value="RIBONUCLEASE H"/>
    <property type="match status" value="1"/>
</dbReference>
<reference evidence="1 2" key="1">
    <citation type="submission" date="2023-10" db="EMBL/GenBank/DDBJ databases">
        <title>Chromosome-scale genome assembly provides insights into flower coloration mechanisms of Canna indica.</title>
        <authorList>
            <person name="Li C."/>
        </authorList>
    </citation>
    <scope>NUCLEOTIDE SEQUENCE [LARGE SCALE GENOMIC DNA]</scope>
    <source>
        <tissue evidence="1">Flower</tissue>
    </source>
</reference>
<organism evidence="1 2">
    <name type="scientific">Canna indica</name>
    <name type="common">Indian-shot</name>
    <dbReference type="NCBI Taxonomy" id="4628"/>
    <lineage>
        <taxon>Eukaryota</taxon>
        <taxon>Viridiplantae</taxon>
        <taxon>Streptophyta</taxon>
        <taxon>Embryophyta</taxon>
        <taxon>Tracheophyta</taxon>
        <taxon>Spermatophyta</taxon>
        <taxon>Magnoliopsida</taxon>
        <taxon>Liliopsida</taxon>
        <taxon>Zingiberales</taxon>
        <taxon>Cannaceae</taxon>
        <taxon>Canna</taxon>
    </lineage>
</organism>
<dbReference type="PANTHER" id="PTHR48475">
    <property type="entry name" value="RIBONUCLEASE H"/>
    <property type="match status" value="1"/>
</dbReference>
<dbReference type="Proteomes" id="UP001327560">
    <property type="component" value="Chromosome 9"/>
</dbReference>
<accession>A0AAQ3L659</accession>
<proteinExistence type="predicted"/>
<dbReference type="AlphaFoldDB" id="A0AAQ3L659"/>
<protein>
    <submittedName>
        <fullName evidence="1">Uncharacterized protein</fullName>
    </submittedName>
</protein>
<sequence>MIPIEIAESSLCMTTFEEQNNSKTHQAELDLVQEERELAIIREEDVKLGIARKYEKHVKPRNFKEGDLVLQKIELRRNPIEEDKLAPNWEGPYKITKVIKKKRIENR</sequence>
<keyword evidence="2" id="KW-1185">Reference proteome</keyword>
<evidence type="ECO:0000313" key="2">
    <source>
        <dbReference type="Proteomes" id="UP001327560"/>
    </source>
</evidence>
<name>A0AAQ3L659_9LILI</name>
<gene>
    <name evidence="1" type="ORF">Cni_G28819</name>
</gene>
<dbReference type="EMBL" id="CP136898">
    <property type="protein sequence ID" value="WOL20017.1"/>
    <property type="molecule type" value="Genomic_DNA"/>
</dbReference>
<evidence type="ECO:0000313" key="1">
    <source>
        <dbReference type="EMBL" id="WOL20017.1"/>
    </source>
</evidence>